<evidence type="ECO:0000313" key="6">
    <source>
        <dbReference type="EMBL" id="GIQ81018.1"/>
    </source>
</evidence>
<dbReference type="Gene3D" id="1.25.40.10">
    <property type="entry name" value="Tetratricopeptide repeat domain"/>
    <property type="match status" value="2"/>
</dbReference>
<evidence type="ECO:0000256" key="3">
    <source>
        <dbReference type="ARBA" id="ARBA00023778"/>
    </source>
</evidence>
<feature type="repeat" description="TPR" evidence="4">
    <location>
        <begin position="585"/>
        <end position="618"/>
    </location>
</feature>
<dbReference type="GO" id="GO:0061512">
    <property type="term" value="P:protein localization to cilium"/>
    <property type="evidence" value="ECO:0007669"/>
    <property type="project" value="TreeGrafter"/>
</dbReference>
<organism evidence="6 7">
    <name type="scientific">Kipferlia bialata</name>
    <dbReference type="NCBI Taxonomy" id="797122"/>
    <lineage>
        <taxon>Eukaryota</taxon>
        <taxon>Metamonada</taxon>
        <taxon>Carpediemonas-like organisms</taxon>
        <taxon>Kipferlia</taxon>
    </lineage>
</organism>
<evidence type="ECO:0000256" key="2">
    <source>
        <dbReference type="ARBA" id="ARBA00022803"/>
    </source>
</evidence>
<comment type="similarity">
    <text evidence="3">Belongs to the BBS4 family.</text>
</comment>
<comment type="caution">
    <text evidence="6">The sequence shown here is derived from an EMBL/GenBank/DDBJ whole genome shotgun (WGS) entry which is preliminary data.</text>
</comment>
<feature type="compositionally biased region" description="Polar residues" evidence="5">
    <location>
        <begin position="901"/>
        <end position="913"/>
    </location>
</feature>
<keyword evidence="1" id="KW-0677">Repeat</keyword>
<accession>A0A9K3CPD5</accession>
<dbReference type="AlphaFoldDB" id="A0A9K3CPD5"/>
<name>A0A9K3CPD5_9EUKA</name>
<keyword evidence="7" id="KW-1185">Reference proteome</keyword>
<feature type="repeat" description="TPR" evidence="4">
    <location>
        <begin position="731"/>
        <end position="764"/>
    </location>
</feature>
<keyword evidence="2 4" id="KW-0802">TPR repeat</keyword>
<dbReference type="OrthoDB" id="309339at2759"/>
<evidence type="ECO:0000256" key="4">
    <source>
        <dbReference type="PROSITE-ProRule" id="PRU00339"/>
    </source>
</evidence>
<dbReference type="GO" id="GO:0036064">
    <property type="term" value="C:ciliary basal body"/>
    <property type="evidence" value="ECO:0007669"/>
    <property type="project" value="TreeGrafter"/>
</dbReference>
<evidence type="ECO:0000256" key="5">
    <source>
        <dbReference type="SAM" id="MobiDB-lite"/>
    </source>
</evidence>
<dbReference type="SUPFAM" id="SSF48452">
    <property type="entry name" value="TPR-like"/>
    <property type="match status" value="2"/>
</dbReference>
<evidence type="ECO:0000256" key="1">
    <source>
        <dbReference type="ARBA" id="ARBA00022737"/>
    </source>
</evidence>
<evidence type="ECO:0008006" key="8">
    <source>
        <dbReference type="Google" id="ProtNLM"/>
    </source>
</evidence>
<reference evidence="6 7" key="1">
    <citation type="journal article" date="2018" name="PLoS ONE">
        <title>The draft genome of Kipferlia bialata reveals reductive genome evolution in fornicate parasites.</title>
        <authorList>
            <person name="Tanifuji G."/>
            <person name="Takabayashi S."/>
            <person name="Kume K."/>
            <person name="Takagi M."/>
            <person name="Nakayama T."/>
            <person name="Kamikawa R."/>
            <person name="Inagaki Y."/>
            <person name="Hashimoto T."/>
        </authorList>
    </citation>
    <scope>NUCLEOTIDE SEQUENCE [LARGE SCALE GENOMIC DNA]</scope>
    <source>
        <strain evidence="6">NY0173</strain>
    </source>
</reference>
<feature type="non-terminal residue" evidence="6">
    <location>
        <position position="1"/>
    </location>
</feature>
<dbReference type="EMBL" id="BDIP01000289">
    <property type="protein sequence ID" value="GIQ81018.1"/>
    <property type="molecule type" value="Genomic_DNA"/>
</dbReference>
<dbReference type="PANTHER" id="PTHR44186">
    <property type="match status" value="1"/>
</dbReference>
<dbReference type="InterPro" id="IPR011990">
    <property type="entry name" value="TPR-like_helical_dom_sf"/>
</dbReference>
<feature type="compositionally biased region" description="Basic and acidic residues" evidence="5">
    <location>
        <begin position="236"/>
        <end position="268"/>
    </location>
</feature>
<dbReference type="SMART" id="SM00028">
    <property type="entry name" value="TPR"/>
    <property type="match status" value="6"/>
</dbReference>
<evidence type="ECO:0000313" key="7">
    <source>
        <dbReference type="Proteomes" id="UP000265618"/>
    </source>
</evidence>
<dbReference type="Pfam" id="PF13432">
    <property type="entry name" value="TPR_16"/>
    <property type="match status" value="3"/>
</dbReference>
<dbReference type="InterPro" id="IPR019734">
    <property type="entry name" value="TPR_rpt"/>
</dbReference>
<feature type="region of interest" description="Disordered" evidence="5">
    <location>
        <begin position="213"/>
        <end position="268"/>
    </location>
</feature>
<protein>
    <recommendedName>
        <fullName evidence="8">TPR_REGION domain-containing protein</fullName>
    </recommendedName>
</protein>
<feature type="region of interest" description="Disordered" evidence="5">
    <location>
        <begin position="894"/>
        <end position="930"/>
    </location>
</feature>
<feature type="region of interest" description="Disordered" evidence="5">
    <location>
        <begin position="150"/>
        <end position="190"/>
    </location>
</feature>
<dbReference type="PROSITE" id="PS50005">
    <property type="entry name" value="TPR"/>
    <property type="match status" value="2"/>
</dbReference>
<dbReference type="PANTHER" id="PTHR44186:SF1">
    <property type="entry name" value="BARDET-BIEDL SYNDROME 4 PROTEIN"/>
    <property type="match status" value="1"/>
</dbReference>
<proteinExistence type="inferred from homology"/>
<dbReference type="GO" id="GO:0060271">
    <property type="term" value="P:cilium assembly"/>
    <property type="evidence" value="ECO:0007669"/>
    <property type="project" value="TreeGrafter"/>
</dbReference>
<sequence length="930" mass="103755">ISAAIIGLCKPISVEDDRADQDDIPLEFDEEAPFLYWEGDRTRRPIQRNNNVPVDRILRGMEKDHQFVKRHILNDLDSMDKGEGLDVNGVVESQSSIPSERAIATYRDFTRRPNDSPSIRLIGSINSDRCPEEKPPPEIAPLSEGVDVTEALHQRKREREAERERERERERRACANAKRDRLAEEEREREKHKFNPIAVLDWTKQVSFRRAMGSVRGEKQEAAEDDSAASSPETEEQAKEQQRERDREREAEEERERERVAEEERERVAKEKKPKKVWRLHLSLSQYGKWTTHRPLPIARCFSLAVCAGPWVYLVGGQGGTETPVYKCHASRGVCRRVSGCPYLSPGSSILGCQTSPTSALLLDRGMAVLGVHMALSGFVGIKHVLSSAHLRGAACTLHCPPTAVVSHISLGLNRHPLLASPFLWVMLAYLVARLDDPLCHSVFRDSLAPGRRLRHHRGMSNKTPTKMLAMFRHLQRSASSLRVPLLEPSCSAHVSVWECVIQVWRVCVHMCSYTALCCRETGALVESLNLLREAQTLHPSGAQATLQIARVLYLLGDYPSAYQYLSAQADKEEEDGFSQKGLHWVTQHNLGLTLIRLNRLEDAVEAFETANDLHPNYETKIKLARCLAKLGRDTEAVQAYKDVLAFAPQSAEVLSALGVLYLNAANQTEDSDTASTAHADAFDAFSRSLMVNPEHPGARLGNASVHQRTGDVEVALVKYRSVYKQRPDAPELWSNLGLCFLEHNRQAEALACTRRAYVLRPADYRIRYNLGLVLLSLDKPASAFRCLSGAVSLNPGNASAYWLMAVALAKLKDKKNTPGAYAKALQLGAGRACRLDAAISLCNLGLYDLAGGHFDIYARGEDQELGDTDSLSQEEAAHKVQVILTKHMEEKRRREIARSLSENSPEATSDSVDSVVAQDKEEAGSVEEE</sequence>
<dbReference type="Proteomes" id="UP000265618">
    <property type="component" value="Unassembled WGS sequence"/>
</dbReference>
<gene>
    <name evidence="6" type="ORF">KIPB_001910</name>
</gene>